<accession>A0A6P7FJL9</accession>
<evidence type="ECO:0000313" key="2">
    <source>
        <dbReference type="RefSeq" id="XP_028136288.1"/>
    </source>
</evidence>
<dbReference type="AlphaFoldDB" id="A0A6P7FJL9"/>
<sequence length="199" mass="23275">MIANRNNFANFAESINNDFCTIRQLDFLKQCFKDDIDSNRTFSRIHTLQELRNILIKRDCDLQLLAHKLNQIRPDRPSNIVQPEQVPVQNGYIRREPVNVPDIPAFPSVPTDPIERIDQLISLEIGHKWKDLARALLIPEGQIDELNRIPIDEATRRVLRYHRNREPMWKTSLVRGLQIARRGDLSLQVQTILERSNLI</sequence>
<proteinExistence type="predicted"/>
<evidence type="ECO:0000313" key="3">
    <source>
        <dbReference type="RefSeq" id="XP_028136289.1"/>
    </source>
</evidence>
<dbReference type="GO" id="GO:0007165">
    <property type="term" value="P:signal transduction"/>
    <property type="evidence" value="ECO:0007669"/>
    <property type="project" value="InterPro"/>
</dbReference>
<dbReference type="PROSITE" id="PS50017">
    <property type="entry name" value="DEATH_DOMAIN"/>
    <property type="match status" value="1"/>
</dbReference>
<dbReference type="CDD" id="cd01670">
    <property type="entry name" value="Death"/>
    <property type="match status" value="1"/>
</dbReference>
<dbReference type="RefSeq" id="XP_028136289.1">
    <property type="nucleotide sequence ID" value="XM_028280488.1"/>
</dbReference>
<name>A0A6P7FJL9_DIAVI</name>
<dbReference type="RefSeq" id="XP_028136288.1">
    <property type="nucleotide sequence ID" value="XM_028280487.1"/>
</dbReference>
<organism evidence="3">
    <name type="scientific">Diabrotica virgifera virgifera</name>
    <name type="common">western corn rootworm</name>
    <dbReference type="NCBI Taxonomy" id="50390"/>
    <lineage>
        <taxon>Eukaryota</taxon>
        <taxon>Metazoa</taxon>
        <taxon>Ecdysozoa</taxon>
        <taxon>Arthropoda</taxon>
        <taxon>Hexapoda</taxon>
        <taxon>Insecta</taxon>
        <taxon>Pterygota</taxon>
        <taxon>Neoptera</taxon>
        <taxon>Endopterygota</taxon>
        <taxon>Coleoptera</taxon>
        <taxon>Polyphaga</taxon>
        <taxon>Cucujiformia</taxon>
        <taxon>Chrysomeloidea</taxon>
        <taxon>Chrysomelidae</taxon>
        <taxon>Galerucinae</taxon>
        <taxon>Diabroticina</taxon>
        <taxon>Diabroticites</taxon>
        <taxon>Diabrotica</taxon>
    </lineage>
</organism>
<dbReference type="InterPro" id="IPR011029">
    <property type="entry name" value="DEATH-like_dom_sf"/>
</dbReference>
<reference evidence="2 3" key="1">
    <citation type="submission" date="2025-04" db="UniProtKB">
        <authorList>
            <consortium name="RefSeq"/>
        </authorList>
    </citation>
    <scope>IDENTIFICATION</scope>
    <source>
        <tissue evidence="2 3">Whole insect</tissue>
    </source>
</reference>
<dbReference type="InterPro" id="IPR000488">
    <property type="entry name" value="Death_dom"/>
</dbReference>
<dbReference type="Gene3D" id="1.10.533.10">
    <property type="entry name" value="Death Domain, Fas"/>
    <property type="match status" value="1"/>
</dbReference>
<evidence type="ECO:0000259" key="1">
    <source>
        <dbReference type="PROSITE" id="PS50017"/>
    </source>
</evidence>
<gene>
    <name evidence="2 3" type="primary">LOC114331028</name>
</gene>
<protein>
    <submittedName>
        <fullName evidence="2 3">Uncharacterized protein LOC114331028</fullName>
    </submittedName>
</protein>
<feature type="domain" description="Death" evidence="1">
    <location>
        <begin position="114"/>
        <end position="193"/>
    </location>
</feature>